<reference evidence="2" key="1">
    <citation type="submission" date="2014-11" db="EMBL/GenBank/DDBJ databases">
        <authorList>
            <person name="Amaro Gonzalez C."/>
        </authorList>
    </citation>
    <scope>NUCLEOTIDE SEQUENCE</scope>
</reference>
<reference evidence="2" key="2">
    <citation type="journal article" date="2015" name="Fish Shellfish Immunol.">
        <title>Early steps in the European eel (Anguilla anguilla)-Vibrio vulnificus interaction in the gills: Role of the RtxA13 toxin.</title>
        <authorList>
            <person name="Callol A."/>
            <person name="Pajuelo D."/>
            <person name="Ebbesson L."/>
            <person name="Teles M."/>
            <person name="MacKenzie S."/>
            <person name="Amaro C."/>
        </authorList>
    </citation>
    <scope>NUCLEOTIDE SEQUENCE</scope>
</reference>
<organism evidence="2">
    <name type="scientific">Anguilla anguilla</name>
    <name type="common">European freshwater eel</name>
    <name type="synonym">Muraena anguilla</name>
    <dbReference type="NCBI Taxonomy" id="7936"/>
    <lineage>
        <taxon>Eukaryota</taxon>
        <taxon>Metazoa</taxon>
        <taxon>Chordata</taxon>
        <taxon>Craniata</taxon>
        <taxon>Vertebrata</taxon>
        <taxon>Euteleostomi</taxon>
        <taxon>Actinopterygii</taxon>
        <taxon>Neopterygii</taxon>
        <taxon>Teleostei</taxon>
        <taxon>Anguilliformes</taxon>
        <taxon>Anguillidae</taxon>
        <taxon>Anguilla</taxon>
    </lineage>
</organism>
<sequence length="44" mass="5175">MPFHSEAYKSKLYKYFIQRLLSSLIALLHLAFAVVFMERVSLRG</sequence>
<dbReference type="EMBL" id="GBXM01098707">
    <property type="protein sequence ID" value="JAH09870.1"/>
    <property type="molecule type" value="Transcribed_RNA"/>
</dbReference>
<evidence type="ECO:0000313" key="2">
    <source>
        <dbReference type="EMBL" id="JAH09870.1"/>
    </source>
</evidence>
<evidence type="ECO:0000256" key="1">
    <source>
        <dbReference type="SAM" id="Phobius"/>
    </source>
</evidence>
<protein>
    <submittedName>
        <fullName evidence="2">Uncharacterized protein</fullName>
    </submittedName>
</protein>
<keyword evidence="1" id="KW-1133">Transmembrane helix</keyword>
<keyword evidence="1" id="KW-0812">Transmembrane</keyword>
<accession>A0A0E9Q0M8</accession>
<proteinExistence type="predicted"/>
<keyword evidence="1" id="KW-0472">Membrane</keyword>
<feature type="transmembrane region" description="Helical" evidence="1">
    <location>
        <begin position="20"/>
        <end position="37"/>
    </location>
</feature>
<dbReference type="AlphaFoldDB" id="A0A0E9Q0M8"/>
<name>A0A0E9Q0M8_ANGAN</name>